<protein>
    <submittedName>
        <fullName evidence="1">Uncharacterized protein</fullName>
    </submittedName>
</protein>
<proteinExistence type="predicted"/>
<dbReference type="Proteomes" id="UP000232722">
    <property type="component" value="Unassembled WGS sequence"/>
</dbReference>
<feature type="non-terminal residue" evidence="1">
    <location>
        <position position="50"/>
    </location>
</feature>
<gene>
    <name evidence="1" type="ORF">RhiirA5_278565</name>
</gene>
<evidence type="ECO:0000313" key="2">
    <source>
        <dbReference type="Proteomes" id="UP000232722"/>
    </source>
</evidence>
<organism evidence="1 2">
    <name type="scientific">Rhizophagus irregularis</name>
    <dbReference type="NCBI Taxonomy" id="588596"/>
    <lineage>
        <taxon>Eukaryota</taxon>
        <taxon>Fungi</taxon>
        <taxon>Fungi incertae sedis</taxon>
        <taxon>Mucoromycota</taxon>
        <taxon>Glomeromycotina</taxon>
        <taxon>Glomeromycetes</taxon>
        <taxon>Glomerales</taxon>
        <taxon>Glomeraceae</taxon>
        <taxon>Rhizophagus</taxon>
    </lineage>
</organism>
<dbReference type="AlphaFoldDB" id="A0A2N0P286"/>
<reference evidence="1 2" key="2">
    <citation type="submission" date="2017-09" db="EMBL/GenBank/DDBJ databases">
        <title>Extensive intraspecific genome diversity in a model arbuscular mycorrhizal fungus.</title>
        <authorList>
            <person name="Chen E.C."/>
            <person name="Morin E."/>
            <person name="Beaudet D."/>
            <person name="Noel J."/>
            <person name="Ndikumana S."/>
            <person name="Charron P."/>
            <person name="St-Onge C."/>
            <person name="Giorgi J."/>
            <person name="Grigoriev I.V."/>
            <person name="Roux C."/>
            <person name="Martin F.M."/>
            <person name="Corradi N."/>
        </authorList>
    </citation>
    <scope>NUCLEOTIDE SEQUENCE [LARGE SCALE GENOMIC DNA]</scope>
    <source>
        <strain evidence="1 2">A5</strain>
    </source>
</reference>
<accession>A0A2N0P286</accession>
<reference evidence="1 2" key="1">
    <citation type="submission" date="2016-04" db="EMBL/GenBank/DDBJ databases">
        <title>Genome analyses suggest a sexual origin of heterokaryosis in a supposedly ancient asexual fungus.</title>
        <authorList>
            <person name="Ropars J."/>
            <person name="Sedzielewska K."/>
            <person name="Noel J."/>
            <person name="Charron P."/>
            <person name="Farinelli L."/>
            <person name="Marton T."/>
            <person name="Kruger M."/>
            <person name="Pelin A."/>
            <person name="Brachmann A."/>
            <person name="Corradi N."/>
        </authorList>
    </citation>
    <scope>NUCLEOTIDE SEQUENCE [LARGE SCALE GENOMIC DNA]</scope>
    <source>
        <strain evidence="1 2">A5</strain>
    </source>
</reference>
<sequence>MLKGIELLHDNYFNVIRRQPCAAHTLQLSVQEGLKQCREIHCRIKNLQNF</sequence>
<comment type="caution">
    <text evidence="1">The sequence shown here is derived from an EMBL/GenBank/DDBJ whole genome shotgun (WGS) entry which is preliminary data.</text>
</comment>
<evidence type="ECO:0000313" key="1">
    <source>
        <dbReference type="EMBL" id="PKC00946.1"/>
    </source>
</evidence>
<dbReference type="EMBL" id="LLXJ01001741">
    <property type="protein sequence ID" value="PKC00946.1"/>
    <property type="molecule type" value="Genomic_DNA"/>
</dbReference>
<name>A0A2N0P286_9GLOM</name>